<accession>A0ABT2VS42</accession>
<dbReference type="InterPro" id="IPR001296">
    <property type="entry name" value="Glyco_trans_1"/>
</dbReference>
<feature type="domain" description="Glycosyltransferase subfamily 4-like N-terminal" evidence="2">
    <location>
        <begin position="15"/>
        <end position="176"/>
    </location>
</feature>
<dbReference type="InterPro" id="IPR028098">
    <property type="entry name" value="Glyco_trans_4-like_N"/>
</dbReference>
<name>A0ABT2VS42_9ALTE</name>
<dbReference type="PANTHER" id="PTHR45947:SF3">
    <property type="entry name" value="SULFOQUINOVOSYL TRANSFERASE SQD2"/>
    <property type="match status" value="1"/>
</dbReference>
<keyword evidence="4" id="KW-1185">Reference proteome</keyword>
<dbReference type="SUPFAM" id="SSF53756">
    <property type="entry name" value="UDP-Glycosyltransferase/glycogen phosphorylase"/>
    <property type="match status" value="1"/>
</dbReference>
<dbReference type="EMBL" id="JAOTJC010000016">
    <property type="protein sequence ID" value="MCU7556113.1"/>
    <property type="molecule type" value="Genomic_DNA"/>
</dbReference>
<evidence type="ECO:0000313" key="3">
    <source>
        <dbReference type="EMBL" id="MCU7556113.1"/>
    </source>
</evidence>
<evidence type="ECO:0000259" key="1">
    <source>
        <dbReference type="Pfam" id="PF00534"/>
    </source>
</evidence>
<gene>
    <name evidence="3" type="ORF">OCL06_16090</name>
</gene>
<comment type="caution">
    <text evidence="3">The sequence shown here is derived from an EMBL/GenBank/DDBJ whole genome shotgun (WGS) entry which is preliminary data.</text>
</comment>
<dbReference type="PANTHER" id="PTHR45947">
    <property type="entry name" value="SULFOQUINOVOSYL TRANSFERASE SQD2"/>
    <property type="match status" value="1"/>
</dbReference>
<dbReference type="Pfam" id="PF13439">
    <property type="entry name" value="Glyco_transf_4"/>
    <property type="match status" value="1"/>
</dbReference>
<dbReference type="Gene3D" id="3.40.50.2000">
    <property type="entry name" value="Glycogen Phosphorylase B"/>
    <property type="match status" value="2"/>
</dbReference>
<feature type="domain" description="Glycosyl transferase family 1" evidence="1">
    <location>
        <begin position="196"/>
        <end position="312"/>
    </location>
</feature>
<dbReference type="RefSeq" id="WP_262996443.1">
    <property type="nucleotide sequence ID" value="NZ_JAOTJC010000016.1"/>
</dbReference>
<dbReference type="Proteomes" id="UP001209257">
    <property type="component" value="Unassembled WGS sequence"/>
</dbReference>
<dbReference type="Pfam" id="PF00534">
    <property type="entry name" value="Glycos_transf_1"/>
    <property type="match status" value="1"/>
</dbReference>
<reference evidence="4" key="1">
    <citation type="submission" date="2023-07" db="EMBL/GenBank/DDBJ databases">
        <title>Study on multiphase classification of strain Alteromonas salexigens isolated from the Yellow Sea.</title>
        <authorList>
            <person name="Sun L."/>
        </authorList>
    </citation>
    <scope>NUCLEOTIDE SEQUENCE [LARGE SCALE GENOMIC DNA]</scope>
    <source>
        <strain evidence="4">ASW11-19</strain>
    </source>
</reference>
<protein>
    <submittedName>
        <fullName evidence="3">Glycosyltransferase family 4 protein</fullName>
    </submittedName>
</protein>
<sequence length="375" mass="41537">MKICAIGLRGLPEVMGGIESHCQQLYPRMVKAGASVTVLARAPYVKSSEYTFEGVQVVPVWTIKHKFVETFLHTFLAVLYARFVVKPDVLHIHAIGPALFAPLAKLLGMKVMVTHHGADYDRQKWNRFAKRLLRTGESLAARFADRMVVVGRTLTKRLQHKFPDHARKISFIPNGTLTDFGRDLSPDALPEDLPITADQYVLTVGRLVPEKGFHDLVHAFREADTSLKLVVVGNADHEDDYSRNLLAQASDNIIFAGRRQRQALHALYQYARVFVLPSYHEGLPIVALEAISAGTEVLVSDITPNADIGLPDDCYFPVGDTATLTRKIETLDTLALTLDTSAFLAKFNWDTIATETFAVANNLHQGAQASQASHL</sequence>
<evidence type="ECO:0000313" key="4">
    <source>
        <dbReference type="Proteomes" id="UP001209257"/>
    </source>
</evidence>
<dbReference type="CDD" id="cd03801">
    <property type="entry name" value="GT4_PimA-like"/>
    <property type="match status" value="1"/>
</dbReference>
<proteinExistence type="predicted"/>
<organism evidence="3 4">
    <name type="scientific">Alteromonas salexigens</name>
    <dbReference type="NCBI Taxonomy" id="2982530"/>
    <lineage>
        <taxon>Bacteria</taxon>
        <taxon>Pseudomonadati</taxon>
        <taxon>Pseudomonadota</taxon>
        <taxon>Gammaproteobacteria</taxon>
        <taxon>Alteromonadales</taxon>
        <taxon>Alteromonadaceae</taxon>
        <taxon>Alteromonas/Salinimonas group</taxon>
        <taxon>Alteromonas</taxon>
    </lineage>
</organism>
<dbReference type="InterPro" id="IPR050194">
    <property type="entry name" value="Glycosyltransferase_grp1"/>
</dbReference>
<evidence type="ECO:0000259" key="2">
    <source>
        <dbReference type="Pfam" id="PF13439"/>
    </source>
</evidence>